<evidence type="ECO:0000313" key="2">
    <source>
        <dbReference type="Proteomes" id="UP000006727"/>
    </source>
</evidence>
<sequence length="57" mass="6425">MQICFGANFRLHLRREAFSCSAFSTMAGRDKEVNGENRVPRVLIFAVSFSEMDPATL</sequence>
<dbReference type="AlphaFoldDB" id="A0A7I4E872"/>
<accession>A0A7I4E872</accession>
<protein>
    <submittedName>
        <fullName evidence="1">Uncharacterized protein</fullName>
    </submittedName>
</protein>
<gene>
    <name evidence="1" type="primary">LOC112282671</name>
</gene>
<name>A0A7I4E872_PHYPA</name>
<keyword evidence="2" id="KW-1185">Reference proteome</keyword>
<proteinExistence type="predicted"/>
<reference evidence="1 2" key="1">
    <citation type="journal article" date="2008" name="Science">
        <title>The Physcomitrella genome reveals evolutionary insights into the conquest of land by plants.</title>
        <authorList>
            <person name="Rensing S."/>
            <person name="Lang D."/>
            <person name="Zimmer A."/>
            <person name="Terry A."/>
            <person name="Salamov A."/>
            <person name="Shapiro H."/>
            <person name="Nishiyama T."/>
            <person name="Perroud P.-F."/>
            <person name="Lindquist E."/>
            <person name="Kamisugi Y."/>
            <person name="Tanahashi T."/>
            <person name="Sakakibara K."/>
            <person name="Fujita T."/>
            <person name="Oishi K."/>
            <person name="Shin-I T."/>
            <person name="Kuroki Y."/>
            <person name="Toyoda A."/>
            <person name="Suzuki Y."/>
            <person name="Hashimoto A."/>
            <person name="Yamaguchi K."/>
            <person name="Sugano A."/>
            <person name="Kohara Y."/>
            <person name="Fujiyama A."/>
            <person name="Anterola A."/>
            <person name="Aoki S."/>
            <person name="Ashton N."/>
            <person name="Barbazuk W.B."/>
            <person name="Barker E."/>
            <person name="Bennetzen J."/>
            <person name="Bezanilla M."/>
            <person name="Blankenship R."/>
            <person name="Cho S.H."/>
            <person name="Dutcher S."/>
            <person name="Estelle M."/>
            <person name="Fawcett J.A."/>
            <person name="Gundlach H."/>
            <person name="Hanada K."/>
            <person name="Heyl A."/>
            <person name="Hicks K.A."/>
            <person name="Hugh J."/>
            <person name="Lohr M."/>
            <person name="Mayer K."/>
            <person name="Melkozernov A."/>
            <person name="Murata T."/>
            <person name="Nelson D."/>
            <person name="Pils B."/>
            <person name="Prigge M."/>
            <person name="Reiss B."/>
            <person name="Renner T."/>
            <person name="Rombauts S."/>
            <person name="Rushton P."/>
            <person name="Sanderfoot A."/>
            <person name="Schween G."/>
            <person name="Shiu S.-H."/>
            <person name="Stueber K."/>
            <person name="Theodoulou F.L."/>
            <person name="Tu H."/>
            <person name="Van de Peer Y."/>
            <person name="Verrier P.J."/>
            <person name="Waters E."/>
            <person name="Wood A."/>
            <person name="Yang L."/>
            <person name="Cove D."/>
            <person name="Cuming A."/>
            <person name="Hasebe M."/>
            <person name="Lucas S."/>
            <person name="Mishler D.B."/>
            <person name="Reski R."/>
            <person name="Grigoriev I."/>
            <person name="Quatrano R.S."/>
            <person name="Boore J.L."/>
        </authorList>
    </citation>
    <scope>NUCLEOTIDE SEQUENCE [LARGE SCALE GENOMIC DNA]</scope>
    <source>
        <strain evidence="1 2">cv. Gransden 2004</strain>
    </source>
</reference>
<dbReference type="EMBL" id="ABEU02000005">
    <property type="status" value="NOT_ANNOTATED_CDS"/>
    <property type="molecule type" value="Genomic_DNA"/>
</dbReference>
<dbReference type="EnsemblPlants" id="Pp3c5_5700V3.2">
    <property type="protein sequence ID" value="Pp3c5_5700V3.2"/>
    <property type="gene ID" value="Pp3c5_5700"/>
</dbReference>
<reference evidence="1" key="3">
    <citation type="submission" date="2020-12" db="UniProtKB">
        <authorList>
            <consortium name="EnsemblPlants"/>
        </authorList>
    </citation>
    <scope>IDENTIFICATION</scope>
</reference>
<reference evidence="1 2" key="2">
    <citation type="journal article" date="2018" name="Plant J.">
        <title>The Physcomitrella patens chromosome-scale assembly reveals moss genome structure and evolution.</title>
        <authorList>
            <person name="Lang D."/>
            <person name="Ullrich K.K."/>
            <person name="Murat F."/>
            <person name="Fuchs J."/>
            <person name="Jenkins J."/>
            <person name="Haas F.B."/>
            <person name="Piednoel M."/>
            <person name="Gundlach H."/>
            <person name="Van Bel M."/>
            <person name="Meyberg R."/>
            <person name="Vives C."/>
            <person name="Morata J."/>
            <person name="Symeonidi A."/>
            <person name="Hiss M."/>
            <person name="Muchero W."/>
            <person name="Kamisugi Y."/>
            <person name="Saleh O."/>
            <person name="Blanc G."/>
            <person name="Decker E.L."/>
            <person name="van Gessel N."/>
            <person name="Grimwood J."/>
            <person name="Hayes R.D."/>
            <person name="Graham S.W."/>
            <person name="Gunter L.E."/>
            <person name="McDaniel S.F."/>
            <person name="Hoernstein S.N.W."/>
            <person name="Larsson A."/>
            <person name="Li F.W."/>
            <person name="Perroud P.F."/>
            <person name="Phillips J."/>
            <person name="Ranjan P."/>
            <person name="Rokshar D.S."/>
            <person name="Rothfels C.J."/>
            <person name="Schneider L."/>
            <person name="Shu S."/>
            <person name="Stevenson D.W."/>
            <person name="Thummler F."/>
            <person name="Tillich M."/>
            <person name="Villarreal Aguilar J.C."/>
            <person name="Widiez T."/>
            <person name="Wong G.K."/>
            <person name="Wymore A."/>
            <person name="Zhang Y."/>
            <person name="Zimmer A.D."/>
            <person name="Quatrano R.S."/>
            <person name="Mayer K.F.X."/>
            <person name="Goodstein D."/>
            <person name="Casacuberta J.M."/>
            <person name="Vandepoele K."/>
            <person name="Reski R."/>
            <person name="Cuming A.C."/>
            <person name="Tuskan G.A."/>
            <person name="Maumus F."/>
            <person name="Salse J."/>
            <person name="Schmutz J."/>
            <person name="Rensing S.A."/>
        </authorList>
    </citation>
    <scope>NUCLEOTIDE SEQUENCE [LARGE SCALE GENOMIC DNA]</scope>
    <source>
        <strain evidence="1 2">cv. Gransden 2004</strain>
    </source>
</reference>
<dbReference type="Gramene" id="Pp3c5_5700V3.2">
    <property type="protein sequence ID" value="Pp3c5_5700V3.2"/>
    <property type="gene ID" value="Pp3c5_5700"/>
</dbReference>
<dbReference type="Proteomes" id="UP000006727">
    <property type="component" value="Chromosome 5"/>
</dbReference>
<evidence type="ECO:0000313" key="1">
    <source>
        <dbReference type="EnsemblPlants" id="Pp3c5_5700V3.2"/>
    </source>
</evidence>
<organism evidence="1 2">
    <name type="scientific">Physcomitrium patens</name>
    <name type="common">Spreading-leaved earth moss</name>
    <name type="synonym">Physcomitrella patens</name>
    <dbReference type="NCBI Taxonomy" id="3218"/>
    <lineage>
        <taxon>Eukaryota</taxon>
        <taxon>Viridiplantae</taxon>
        <taxon>Streptophyta</taxon>
        <taxon>Embryophyta</taxon>
        <taxon>Bryophyta</taxon>
        <taxon>Bryophytina</taxon>
        <taxon>Bryopsida</taxon>
        <taxon>Funariidae</taxon>
        <taxon>Funariales</taxon>
        <taxon>Funariaceae</taxon>
        <taxon>Physcomitrium</taxon>
    </lineage>
</organism>